<organism evidence="1 2">
    <name type="scientific">Ensete ventricosum</name>
    <name type="common">Abyssinian banana</name>
    <name type="synonym">Musa ensete</name>
    <dbReference type="NCBI Taxonomy" id="4639"/>
    <lineage>
        <taxon>Eukaryota</taxon>
        <taxon>Viridiplantae</taxon>
        <taxon>Streptophyta</taxon>
        <taxon>Embryophyta</taxon>
        <taxon>Tracheophyta</taxon>
        <taxon>Spermatophyta</taxon>
        <taxon>Magnoliopsida</taxon>
        <taxon>Liliopsida</taxon>
        <taxon>Zingiberales</taxon>
        <taxon>Musaceae</taxon>
        <taxon>Ensete</taxon>
    </lineage>
</organism>
<sequence>MYQSVRIPICGPSSTGRYLCFDLVSGYMGFVLGGNDRNPTVTEAYRLVHLGFLSLSRCTDRYDTPRISIITKASDGIKLFSNLQDLADTILDEDGSEHDQNGRWPFHHFVEQLVHDIFDPSNCPSSS</sequence>
<dbReference type="EMBL" id="AMZH03002818">
    <property type="protein sequence ID" value="RRT74286.1"/>
    <property type="molecule type" value="Genomic_DNA"/>
</dbReference>
<evidence type="ECO:0000313" key="1">
    <source>
        <dbReference type="EMBL" id="RRT74286.1"/>
    </source>
</evidence>
<accession>A0A427ADM0</accession>
<protein>
    <submittedName>
        <fullName evidence="1">Uncharacterized protein</fullName>
    </submittedName>
</protein>
<dbReference type="AlphaFoldDB" id="A0A427ADM0"/>
<gene>
    <name evidence="1" type="ORF">B296_00021135</name>
</gene>
<comment type="caution">
    <text evidence="1">The sequence shown here is derived from an EMBL/GenBank/DDBJ whole genome shotgun (WGS) entry which is preliminary data.</text>
</comment>
<dbReference type="Proteomes" id="UP000287651">
    <property type="component" value="Unassembled WGS sequence"/>
</dbReference>
<evidence type="ECO:0000313" key="2">
    <source>
        <dbReference type="Proteomes" id="UP000287651"/>
    </source>
</evidence>
<reference evidence="1 2" key="1">
    <citation type="journal article" date="2014" name="Agronomy (Basel)">
        <title>A Draft Genome Sequence for Ensete ventricosum, the Drought-Tolerant Tree Against Hunger.</title>
        <authorList>
            <person name="Harrison J."/>
            <person name="Moore K.A."/>
            <person name="Paszkiewicz K."/>
            <person name="Jones T."/>
            <person name="Grant M."/>
            <person name="Ambacheew D."/>
            <person name="Muzemil S."/>
            <person name="Studholme D.J."/>
        </authorList>
    </citation>
    <scope>NUCLEOTIDE SEQUENCE [LARGE SCALE GENOMIC DNA]</scope>
</reference>
<name>A0A427ADM0_ENSVE</name>
<proteinExistence type="predicted"/>